<dbReference type="Proteomes" id="UP000237105">
    <property type="component" value="Unassembled WGS sequence"/>
</dbReference>
<evidence type="ECO:0000313" key="2">
    <source>
        <dbReference type="Proteomes" id="UP000237105"/>
    </source>
</evidence>
<name>A0A2P5BJC3_PARAD</name>
<accession>A0A2P5BJC3</accession>
<organism evidence="1 2">
    <name type="scientific">Parasponia andersonii</name>
    <name type="common">Sponia andersonii</name>
    <dbReference type="NCBI Taxonomy" id="3476"/>
    <lineage>
        <taxon>Eukaryota</taxon>
        <taxon>Viridiplantae</taxon>
        <taxon>Streptophyta</taxon>
        <taxon>Embryophyta</taxon>
        <taxon>Tracheophyta</taxon>
        <taxon>Spermatophyta</taxon>
        <taxon>Magnoliopsida</taxon>
        <taxon>eudicotyledons</taxon>
        <taxon>Gunneridae</taxon>
        <taxon>Pentapetalae</taxon>
        <taxon>rosids</taxon>
        <taxon>fabids</taxon>
        <taxon>Rosales</taxon>
        <taxon>Cannabaceae</taxon>
        <taxon>Parasponia</taxon>
    </lineage>
</organism>
<keyword evidence="2" id="KW-1185">Reference proteome</keyword>
<protein>
    <submittedName>
        <fullName evidence="1">Uncharacterized protein</fullName>
    </submittedName>
</protein>
<dbReference type="EMBL" id="JXTB01000270">
    <property type="protein sequence ID" value="PON48892.1"/>
    <property type="molecule type" value="Genomic_DNA"/>
</dbReference>
<sequence>MINETFRLFPSVTAPFPALTYQKARCYWPMLGPSIGTTSCGRTRLVLYPRDLKEERVLKGTSCFHLAGEDGFVLGLFWAGSCGPGIGILNSVH</sequence>
<evidence type="ECO:0000313" key="1">
    <source>
        <dbReference type="EMBL" id="PON48892.1"/>
    </source>
</evidence>
<reference evidence="2" key="1">
    <citation type="submission" date="2016-06" db="EMBL/GenBank/DDBJ databases">
        <title>Parallel loss of symbiosis genes in relatives of nitrogen-fixing non-legume Parasponia.</title>
        <authorList>
            <person name="Van Velzen R."/>
            <person name="Holmer R."/>
            <person name="Bu F."/>
            <person name="Rutten L."/>
            <person name="Van Zeijl A."/>
            <person name="Liu W."/>
            <person name="Santuari L."/>
            <person name="Cao Q."/>
            <person name="Sharma T."/>
            <person name="Shen D."/>
            <person name="Roswanjaya Y."/>
            <person name="Wardhani T."/>
            <person name="Kalhor M.S."/>
            <person name="Jansen J."/>
            <person name="Van den Hoogen J."/>
            <person name="Gungor B."/>
            <person name="Hartog M."/>
            <person name="Hontelez J."/>
            <person name="Verver J."/>
            <person name="Yang W.-C."/>
            <person name="Schijlen E."/>
            <person name="Repin R."/>
            <person name="Schilthuizen M."/>
            <person name="Schranz E."/>
            <person name="Heidstra R."/>
            <person name="Miyata K."/>
            <person name="Fedorova E."/>
            <person name="Kohlen W."/>
            <person name="Bisseling T."/>
            <person name="Smit S."/>
            <person name="Geurts R."/>
        </authorList>
    </citation>
    <scope>NUCLEOTIDE SEQUENCE [LARGE SCALE GENOMIC DNA]</scope>
    <source>
        <strain evidence="2">cv. WU1-14</strain>
    </source>
</reference>
<gene>
    <name evidence="1" type="ORF">PanWU01x14_234250</name>
</gene>
<dbReference type="AlphaFoldDB" id="A0A2P5BJC3"/>
<proteinExistence type="predicted"/>
<comment type="caution">
    <text evidence="1">The sequence shown here is derived from an EMBL/GenBank/DDBJ whole genome shotgun (WGS) entry which is preliminary data.</text>
</comment>